<keyword evidence="2 10" id="KW-0690">Ribosome biogenesis</keyword>
<dbReference type="Pfam" id="PF03193">
    <property type="entry name" value="RsgA_GTPase"/>
    <property type="match status" value="1"/>
</dbReference>
<dbReference type="PROSITE" id="PS50936">
    <property type="entry name" value="ENGC_GTPASE"/>
    <property type="match status" value="1"/>
</dbReference>
<dbReference type="Gene3D" id="1.10.40.50">
    <property type="entry name" value="Probable gtpase engc, domain 3"/>
    <property type="match status" value="1"/>
</dbReference>
<evidence type="ECO:0000256" key="4">
    <source>
        <dbReference type="ARBA" id="ARBA00022730"/>
    </source>
</evidence>
<comment type="similarity">
    <text evidence="10">Belongs to the TRAFAC class YlqF/YawG GTPase family. RsgA subfamily.</text>
</comment>
<evidence type="ECO:0000256" key="1">
    <source>
        <dbReference type="ARBA" id="ARBA00022490"/>
    </source>
</evidence>
<dbReference type="RefSeq" id="WP_320005465.1">
    <property type="nucleotide sequence ID" value="NZ_JAUHJS010000009.1"/>
</dbReference>
<feature type="binding site" evidence="10">
    <location>
        <position position="264"/>
    </location>
    <ligand>
        <name>Zn(2+)</name>
        <dbReference type="ChEBI" id="CHEBI:29105"/>
    </ligand>
</feature>
<dbReference type="CDD" id="cd01854">
    <property type="entry name" value="YjeQ_EngC"/>
    <property type="match status" value="1"/>
</dbReference>
<dbReference type="InterPro" id="IPR004881">
    <property type="entry name" value="Ribosome_biogen_GTPase_RsgA"/>
</dbReference>
<evidence type="ECO:0000313" key="14">
    <source>
        <dbReference type="Proteomes" id="UP001168552"/>
    </source>
</evidence>
<feature type="domain" description="EngC GTPase" evidence="11">
    <location>
        <begin position="88"/>
        <end position="238"/>
    </location>
</feature>
<evidence type="ECO:0000256" key="5">
    <source>
        <dbReference type="ARBA" id="ARBA00022741"/>
    </source>
</evidence>
<dbReference type="Pfam" id="PF16745">
    <property type="entry name" value="RsgA_N"/>
    <property type="match status" value="1"/>
</dbReference>
<dbReference type="InterPro" id="IPR010914">
    <property type="entry name" value="RsgA_GTPase_dom"/>
</dbReference>
<dbReference type="InterPro" id="IPR031944">
    <property type="entry name" value="RsgA_N"/>
</dbReference>
<dbReference type="Gene3D" id="3.40.50.300">
    <property type="entry name" value="P-loop containing nucleotide triphosphate hydrolases"/>
    <property type="match status" value="1"/>
</dbReference>
<proteinExistence type="inferred from homology"/>
<feature type="binding site" evidence="10">
    <location>
        <position position="271"/>
    </location>
    <ligand>
        <name>Zn(2+)</name>
        <dbReference type="ChEBI" id="CHEBI:29105"/>
    </ligand>
</feature>
<dbReference type="PANTHER" id="PTHR32120">
    <property type="entry name" value="SMALL RIBOSOMAL SUBUNIT BIOGENESIS GTPASE RSGA"/>
    <property type="match status" value="1"/>
</dbReference>
<keyword evidence="9 10" id="KW-0342">GTP-binding</keyword>
<dbReference type="PROSITE" id="PS51721">
    <property type="entry name" value="G_CP"/>
    <property type="match status" value="1"/>
</dbReference>
<keyword evidence="3 10" id="KW-0479">Metal-binding</keyword>
<dbReference type="CDD" id="cd04466">
    <property type="entry name" value="S1_YloQ_GTPase"/>
    <property type="match status" value="1"/>
</dbReference>
<evidence type="ECO:0000256" key="10">
    <source>
        <dbReference type="HAMAP-Rule" id="MF_01820"/>
    </source>
</evidence>
<name>A0ABT8FAC5_9BACT</name>
<sequence>MKGKVIKSTGSWYQVLTEDKQLIECRLRGKFRNEGLKTTNPIAVGDWVVFQVEEGEEGTAIITDIEPRENYVIRKSPHNKHSAHMIAANVDQALLLVTLKQPRTSLGFIDRFLVSCEAFRIPAVLVFNKTDLLSEDEREYQEAIAYLYTSIGYTCLAISATEQTGLDPLKALIKGKTSLISGHSGAGKSTLLNALDSRIQQKTSEISSFANKGVHTTTFAEMFLLPDDTFLIDTPGIKELALVDIEEEELAHYFPEMRALLGECRFHNCTHVHEPGCEVLAQVQAGTIPETRYESYLSMLSGEDNRR</sequence>
<feature type="domain" description="CP-type G" evidence="12">
    <location>
        <begin position="78"/>
        <end position="240"/>
    </location>
</feature>
<feature type="binding site" evidence="10">
    <location>
        <position position="277"/>
    </location>
    <ligand>
        <name>Zn(2+)</name>
        <dbReference type="ChEBI" id="CHEBI:29105"/>
    </ligand>
</feature>
<comment type="subcellular location">
    <subcellularLocation>
        <location evidence="10">Cytoplasm</location>
    </subcellularLocation>
</comment>
<dbReference type="NCBIfam" id="TIGR00157">
    <property type="entry name" value="ribosome small subunit-dependent GTPase A"/>
    <property type="match status" value="1"/>
</dbReference>
<evidence type="ECO:0000256" key="3">
    <source>
        <dbReference type="ARBA" id="ARBA00022723"/>
    </source>
</evidence>
<evidence type="ECO:0000256" key="9">
    <source>
        <dbReference type="ARBA" id="ARBA00023134"/>
    </source>
</evidence>
<comment type="cofactor">
    <cofactor evidence="10">
        <name>Zn(2+)</name>
        <dbReference type="ChEBI" id="CHEBI:29105"/>
    </cofactor>
    <text evidence="10">Binds 1 zinc ion per subunit.</text>
</comment>
<evidence type="ECO:0000256" key="7">
    <source>
        <dbReference type="ARBA" id="ARBA00022833"/>
    </source>
</evidence>
<keyword evidence="1 10" id="KW-0963">Cytoplasm</keyword>
<evidence type="ECO:0000259" key="11">
    <source>
        <dbReference type="PROSITE" id="PS50936"/>
    </source>
</evidence>
<comment type="caution">
    <text evidence="13">The sequence shown here is derived from an EMBL/GenBank/DDBJ whole genome shotgun (WGS) entry which is preliminary data.</text>
</comment>
<gene>
    <name evidence="10 13" type="primary">rsgA</name>
    <name evidence="13" type="ORF">QWY31_15550</name>
</gene>
<keyword evidence="6 10" id="KW-0378">Hydrolase</keyword>
<feature type="binding site" evidence="10">
    <location>
        <begin position="128"/>
        <end position="131"/>
    </location>
    <ligand>
        <name>GTP</name>
        <dbReference type="ChEBI" id="CHEBI:37565"/>
    </ligand>
</feature>
<dbReference type="SUPFAM" id="SSF52540">
    <property type="entry name" value="P-loop containing nucleoside triphosphate hydrolases"/>
    <property type="match status" value="1"/>
</dbReference>
<keyword evidence="8 10" id="KW-0694">RNA-binding</keyword>
<dbReference type="Proteomes" id="UP001168552">
    <property type="component" value="Unassembled WGS sequence"/>
</dbReference>
<keyword evidence="14" id="KW-1185">Reference proteome</keyword>
<comment type="subunit">
    <text evidence="10">Monomer. Associates with 30S ribosomal subunit, binds 16S rRNA.</text>
</comment>
<dbReference type="InterPro" id="IPR027417">
    <property type="entry name" value="P-loop_NTPase"/>
</dbReference>
<dbReference type="PANTHER" id="PTHR32120:SF11">
    <property type="entry name" value="SMALL RIBOSOMAL SUBUNIT BIOGENESIS GTPASE RSGA 1, MITOCHONDRIAL-RELATED"/>
    <property type="match status" value="1"/>
</dbReference>
<protein>
    <recommendedName>
        <fullName evidence="10">Small ribosomal subunit biogenesis GTPase RsgA</fullName>
        <ecNumber evidence="10">3.6.1.-</ecNumber>
    </recommendedName>
</protein>
<evidence type="ECO:0000259" key="12">
    <source>
        <dbReference type="PROSITE" id="PS51721"/>
    </source>
</evidence>
<keyword evidence="4 10" id="KW-0699">rRNA-binding</keyword>
<dbReference type="EMBL" id="JAUHJS010000009">
    <property type="protein sequence ID" value="MDN4166926.1"/>
    <property type="molecule type" value="Genomic_DNA"/>
</dbReference>
<keyword evidence="5 10" id="KW-0547">Nucleotide-binding</keyword>
<dbReference type="HAMAP" id="MF_01820">
    <property type="entry name" value="GTPase_RsgA"/>
    <property type="match status" value="1"/>
</dbReference>
<dbReference type="SUPFAM" id="SSF50249">
    <property type="entry name" value="Nucleic acid-binding proteins"/>
    <property type="match status" value="1"/>
</dbReference>
<evidence type="ECO:0000313" key="13">
    <source>
        <dbReference type="EMBL" id="MDN4166926.1"/>
    </source>
</evidence>
<reference evidence="13" key="1">
    <citation type="submission" date="2023-06" db="EMBL/GenBank/DDBJ databases">
        <title>Cytophagales bacterium Strain LB-30, isolated from soil.</title>
        <authorList>
            <person name="Liu B."/>
        </authorList>
    </citation>
    <scope>NUCLEOTIDE SEQUENCE</scope>
    <source>
        <strain evidence="13">LB-30</strain>
    </source>
</reference>
<dbReference type="EC" id="3.6.1.-" evidence="10"/>
<feature type="binding site" evidence="10">
    <location>
        <position position="269"/>
    </location>
    <ligand>
        <name>Zn(2+)</name>
        <dbReference type="ChEBI" id="CHEBI:29105"/>
    </ligand>
</feature>
<dbReference type="InterPro" id="IPR030378">
    <property type="entry name" value="G_CP_dom"/>
</dbReference>
<evidence type="ECO:0000256" key="8">
    <source>
        <dbReference type="ARBA" id="ARBA00022884"/>
    </source>
</evidence>
<feature type="binding site" evidence="10">
    <location>
        <begin position="182"/>
        <end position="190"/>
    </location>
    <ligand>
        <name>GTP</name>
        <dbReference type="ChEBI" id="CHEBI:37565"/>
    </ligand>
</feature>
<keyword evidence="7 10" id="KW-0862">Zinc</keyword>
<accession>A0ABT8FAC5</accession>
<evidence type="ECO:0000256" key="2">
    <source>
        <dbReference type="ARBA" id="ARBA00022517"/>
    </source>
</evidence>
<dbReference type="InterPro" id="IPR012340">
    <property type="entry name" value="NA-bd_OB-fold"/>
</dbReference>
<organism evidence="13 14">
    <name type="scientific">Shiella aurantiaca</name>
    <dbReference type="NCBI Taxonomy" id="3058365"/>
    <lineage>
        <taxon>Bacteria</taxon>
        <taxon>Pseudomonadati</taxon>
        <taxon>Bacteroidota</taxon>
        <taxon>Cytophagia</taxon>
        <taxon>Cytophagales</taxon>
        <taxon>Shiellaceae</taxon>
        <taxon>Shiella</taxon>
    </lineage>
</organism>
<evidence type="ECO:0000256" key="6">
    <source>
        <dbReference type="ARBA" id="ARBA00022801"/>
    </source>
</evidence>
<comment type="function">
    <text evidence="10">One of several proteins that assist in the late maturation steps of the functional core of the 30S ribosomal subunit. Helps release RbfA from mature subunits. May play a role in the assembly of ribosomal proteins into the subunit. Circularly permuted GTPase that catalyzes slow GTP hydrolysis, GTPase activity is stimulated by the 30S ribosomal subunit.</text>
</comment>
<dbReference type="Gene3D" id="2.40.50.140">
    <property type="entry name" value="Nucleic acid-binding proteins"/>
    <property type="match status" value="1"/>
</dbReference>